<gene>
    <name evidence="1" type="ORF">N2K95_14755</name>
</gene>
<evidence type="ECO:0000313" key="2">
    <source>
        <dbReference type="Proteomes" id="UP001059859"/>
    </source>
</evidence>
<reference evidence="1" key="1">
    <citation type="submission" date="2022-09" db="EMBL/GenBank/DDBJ databases">
        <title>Novel species in genus Arthrobacter.</title>
        <authorList>
            <person name="Liu Y."/>
        </authorList>
    </citation>
    <scope>NUCLEOTIDE SEQUENCE</scope>
    <source>
        <strain evidence="1">Zg-Y815</strain>
    </source>
</reference>
<dbReference type="InterPro" id="IPR006311">
    <property type="entry name" value="TAT_signal"/>
</dbReference>
<keyword evidence="2" id="KW-1185">Reference proteome</keyword>
<accession>A0ABY5YP72</accession>
<dbReference type="RefSeq" id="WP_260652150.1">
    <property type="nucleotide sequence ID" value="NZ_CP104275.1"/>
</dbReference>
<dbReference type="PROSITE" id="PS51318">
    <property type="entry name" value="TAT"/>
    <property type="match status" value="1"/>
</dbReference>
<sequence length="322" mass="34462">MNRNRFYPVPSASSAAAPGVPARRRRFLAGLGALAFGAAALTGCAAEAALTPVADSSADPYEIYLAEDMDAIHFAQDVLRFQCYTDNGYPEYESFIPEEPAVQWRADLLDQLTVADGFFDSVQDATGSGLRGEQSDPSPAKVFVHDDAFEAVAEACNTKAWAALGKDAEQSLVDYNRLSSKLAGGLADRTFEALAPLQQEVVQCLVDAGEPVTPASDKLYGFTSEVELGAPVEYPERSGPKKTSGVEIIPADVEITYAPTPAEAALAVKYYNCSLETGVRDEFAGVILETKKEVVAEHAAELEKSNPRIAELADTARELTGR</sequence>
<name>A0ABY5YP72_9MICC</name>
<proteinExistence type="predicted"/>
<protein>
    <submittedName>
        <fullName evidence="1">Uncharacterized protein</fullName>
    </submittedName>
</protein>
<dbReference type="Proteomes" id="UP001059859">
    <property type="component" value="Chromosome"/>
</dbReference>
<organism evidence="1 2">
    <name type="scientific">Arthrobacter zhaoxinii</name>
    <dbReference type="NCBI Taxonomy" id="2964616"/>
    <lineage>
        <taxon>Bacteria</taxon>
        <taxon>Bacillati</taxon>
        <taxon>Actinomycetota</taxon>
        <taxon>Actinomycetes</taxon>
        <taxon>Micrococcales</taxon>
        <taxon>Micrococcaceae</taxon>
        <taxon>Arthrobacter</taxon>
    </lineage>
</organism>
<evidence type="ECO:0000313" key="1">
    <source>
        <dbReference type="EMBL" id="UWX96876.1"/>
    </source>
</evidence>
<dbReference type="EMBL" id="CP104275">
    <property type="protein sequence ID" value="UWX96876.1"/>
    <property type="molecule type" value="Genomic_DNA"/>
</dbReference>